<gene>
    <name evidence="2" type="ORF">SAMN04515674_11127</name>
</gene>
<reference evidence="2 3" key="1">
    <citation type="submission" date="2016-10" db="EMBL/GenBank/DDBJ databases">
        <authorList>
            <person name="de Groot N.N."/>
        </authorList>
    </citation>
    <scope>NUCLEOTIDE SEQUENCE [LARGE SCALE GENOMIC DNA]</scope>
    <source>
        <strain evidence="3">E92,LMG 26720,CCM 7988</strain>
    </source>
</reference>
<keyword evidence="1" id="KW-0732">Signal</keyword>
<accession>A0A1I5W7U7</accession>
<dbReference type="AlphaFoldDB" id="A0A1I5W7U7"/>
<feature type="chain" id="PRO_5011791157" evidence="1">
    <location>
        <begin position="21"/>
        <end position="785"/>
    </location>
</feature>
<dbReference type="Proteomes" id="UP000199306">
    <property type="component" value="Unassembled WGS sequence"/>
</dbReference>
<evidence type="ECO:0000256" key="1">
    <source>
        <dbReference type="SAM" id="SignalP"/>
    </source>
</evidence>
<evidence type="ECO:0000313" key="2">
    <source>
        <dbReference type="EMBL" id="SFQ15677.1"/>
    </source>
</evidence>
<evidence type="ECO:0000313" key="3">
    <source>
        <dbReference type="Proteomes" id="UP000199306"/>
    </source>
</evidence>
<dbReference type="RefSeq" id="WP_092018420.1">
    <property type="nucleotide sequence ID" value="NZ_FOXH01000011.1"/>
</dbReference>
<name>A0A1I5W7U7_9BACT</name>
<dbReference type="OrthoDB" id="2484068at2"/>
<dbReference type="EMBL" id="FOXH01000011">
    <property type="protein sequence ID" value="SFQ15677.1"/>
    <property type="molecule type" value="Genomic_DNA"/>
</dbReference>
<proteinExistence type="predicted"/>
<protein>
    <submittedName>
        <fullName evidence="2">Uncharacterized protein</fullName>
    </submittedName>
</protein>
<keyword evidence="3" id="KW-1185">Reference proteome</keyword>
<organism evidence="2 3">
    <name type="scientific">Pseudarcicella hirudinis</name>
    <dbReference type="NCBI Taxonomy" id="1079859"/>
    <lineage>
        <taxon>Bacteria</taxon>
        <taxon>Pseudomonadati</taxon>
        <taxon>Bacteroidota</taxon>
        <taxon>Cytophagia</taxon>
        <taxon>Cytophagales</taxon>
        <taxon>Flectobacillaceae</taxon>
        <taxon>Pseudarcicella</taxon>
    </lineage>
</organism>
<dbReference type="STRING" id="1079859.SAMN04515674_11127"/>
<feature type="signal peptide" evidence="1">
    <location>
        <begin position="1"/>
        <end position="20"/>
    </location>
</feature>
<sequence length="785" mass="88099">MKKTILINLILFILSFNVWAQPIQLKTDELSLNISSSGQITTMMNPKTGKNYLAIGEKAPLLKIQTGQEWEEPALAAFNNKSGIITLSFAISKVSAEIKVIQKTTHLVFELIHLNAKNEVNAVIWGPYPTIIGKTIGEVIGVVRDGEYAIGLQALNVKTIGGVLKNSEGADYSRGSVAVSQPYGSSLQAFSLDRSKDRKITVWNQYPNMPVKAIANETTIGSKIALFGCPENQVLARIGAIELAEGLPHPLINGLWHKQSPETGRAYMISDFDEGNIDSLLNYAKQADLMSVYHEGPFQSWGHFVLNPASFPHGNAGMKICVEKASKKGIRIGLHTLSNFINTNDPYVTPVPDKRLALTGSSLLTENITSAVTEITVESDEYFKNIKPSTLHAVQIGEEIIRFREVTSVRPYKLLDCQRGAYGTKALAHEKGTAVGMMMDYPYNTLFTDFSLQQEIAGNLGRFFTETGVSQMDFDGHEGCLSSGEGDYGMQAFAEKVFKDTGHTLVNGTSRSSHYYWHICHYWNWGEPWYGGFRESQGDFRLENQPFLERNYMPNMLGWFLLSSTTTSEDIEWMMARAAGYHAGFALVARYKNLQKNPNTAQLLTLIKLWQEAYKKKIFSADQLARLKNPENDFHLEQNNQGWQLYPFKKFKFEHAKQVLQPGQPTFSEWQLVNSNEEQPLNFTLTFMGKEGVIRNLWIELDGYFKLELPGEYEAGNSIVCNGTTIKIYNSKGGFKKEMALKQVIPTLKPGKHTIKFDCEFPDDNELTNRFIIKTISSPEIIQSK</sequence>